<name>A0ACB8T689_9AGAM</name>
<reference evidence="1" key="2">
    <citation type="journal article" date="2022" name="New Phytol.">
        <title>Evolutionary transition to the ectomycorrhizal habit in the genomes of a hyperdiverse lineage of mushroom-forming fungi.</title>
        <authorList>
            <person name="Looney B."/>
            <person name="Miyauchi S."/>
            <person name="Morin E."/>
            <person name="Drula E."/>
            <person name="Courty P.E."/>
            <person name="Kohler A."/>
            <person name="Kuo A."/>
            <person name="LaButti K."/>
            <person name="Pangilinan J."/>
            <person name="Lipzen A."/>
            <person name="Riley R."/>
            <person name="Andreopoulos W."/>
            <person name="He G."/>
            <person name="Johnson J."/>
            <person name="Nolan M."/>
            <person name="Tritt A."/>
            <person name="Barry K.W."/>
            <person name="Grigoriev I.V."/>
            <person name="Nagy L.G."/>
            <person name="Hibbett D."/>
            <person name="Henrissat B."/>
            <person name="Matheny P.B."/>
            <person name="Labbe J."/>
            <person name="Martin F.M."/>
        </authorList>
    </citation>
    <scope>NUCLEOTIDE SEQUENCE</scope>
    <source>
        <strain evidence="1">HHB10654</strain>
    </source>
</reference>
<comment type="caution">
    <text evidence="1">The sequence shown here is derived from an EMBL/GenBank/DDBJ whole genome shotgun (WGS) entry which is preliminary data.</text>
</comment>
<evidence type="ECO:0000313" key="2">
    <source>
        <dbReference type="Proteomes" id="UP000814140"/>
    </source>
</evidence>
<keyword evidence="2" id="KW-1185">Reference proteome</keyword>
<accession>A0ACB8T689</accession>
<organism evidence="1 2">
    <name type="scientific">Artomyces pyxidatus</name>
    <dbReference type="NCBI Taxonomy" id="48021"/>
    <lineage>
        <taxon>Eukaryota</taxon>
        <taxon>Fungi</taxon>
        <taxon>Dikarya</taxon>
        <taxon>Basidiomycota</taxon>
        <taxon>Agaricomycotina</taxon>
        <taxon>Agaricomycetes</taxon>
        <taxon>Russulales</taxon>
        <taxon>Auriscalpiaceae</taxon>
        <taxon>Artomyces</taxon>
    </lineage>
</organism>
<proteinExistence type="predicted"/>
<evidence type="ECO:0000313" key="1">
    <source>
        <dbReference type="EMBL" id="KAI0064273.1"/>
    </source>
</evidence>
<dbReference type="EMBL" id="MU277199">
    <property type="protein sequence ID" value="KAI0064273.1"/>
    <property type="molecule type" value="Genomic_DNA"/>
</dbReference>
<sequence>MLHALGGIKDARSVHPLWCIDRSTTAYSFSKNQGWSTRPTFMKDTYRAGSESGKSPPLCDSPADHTRACSLVERLRRQDQLRRGHGTLQHEALRRSLCPRPRCRGSDAWTETYILARCMDGGCLAPTTRHMPLK</sequence>
<protein>
    <submittedName>
        <fullName evidence="1">Uncharacterized protein</fullName>
    </submittedName>
</protein>
<gene>
    <name evidence="1" type="ORF">BV25DRAFT_299722</name>
</gene>
<dbReference type="Proteomes" id="UP000814140">
    <property type="component" value="Unassembled WGS sequence"/>
</dbReference>
<reference evidence="1" key="1">
    <citation type="submission" date="2021-03" db="EMBL/GenBank/DDBJ databases">
        <authorList>
            <consortium name="DOE Joint Genome Institute"/>
            <person name="Ahrendt S."/>
            <person name="Looney B.P."/>
            <person name="Miyauchi S."/>
            <person name="Morin E."/>
            <person name="Drula E."/>
            <person name="Courty P.E."/>
            <person name="Chicoki N."/>
            <person name="Fauchery L."/>
            <person name="Kohler A."/>
            <person name="Kuo A."/>
            <person name="Labutti K."/>
            <person name="Pangilinan J."/>
            <person name="Lipzen A."/>
            <person name="Riley R."/>
            <person name="Andreopoulos W."/>
            <person name="He G."/>
            <person name="Johnson J."/>
            <person name="Barry K.W."/>
            <person name="Grigoriev I.V."/>
            <person name="Nagy L."/>
            <person name="Hibbett D."/>
            <person name="Henrissat B."/>
            <person name="Matheny P.B."/>
            <person name="Labbe J."/>
            <person name="Martin F."/>
        </authorList>
    </citation>
    <scope>NUCLEOTIDE SEQUENCE</scope>
    <source>
        <strain evidence="1">HHB10654</strain>
    </source>
</reference>